<feature type="compositionally biased region" description="Acidic residues" evidence="12">
    <location>
        <begin position="481"/>
        <end position="494"/>
    </location>
</feature>
<dbReference type="Gene3D" id="1.10.10.10">
    <property type="entry name" value="Winged helix-like DNA-binding domain superfamily/Winged helix DNA-binding domain"/>
    <property type="match status" value="1"/>
</dbReference>
<keyword evidence="7 10" id="KW-0371">Homeobox</keyword>
<dbReference type="Pfam" id="PF00046">
    <property type="entry name" value="Homeodomain"/>
    <property type="match status" value="1"/>
</dbReference>
<feature type="domain" description="Homeobox" evidence="13">
    <location>
        <begin position="283"/>
        <end position="343"/>
    </location>
</feature>
<dbReference type="InterPro" id="IPR017970">
    <property type="entry name" value="Homeobox_CS"/>
</dbReference>
<reference evidence="15 16" key="1">
    <citation type="submission" date="2023-09" db="EMBL/GenBank/DDBJ databases">
        <title>Genomes of two closely related lineages of the louse Polyplax serrata with different host specificities.</title>
        <authorList>
            <person name="Martinu J."/>
            <person name="Tarabai H."/>
            <person name="Stefka J."/>
            <person name="Hypsa V."/>
        </authorList>
    </citation>
    <scope>NUCLEOTIDE SEQUENCE [LARGE SCALE GENOMIC DNA]</scope>
    <source>
        <strain evidence="15">98ZLc_SE</strain>
    </source>
</reference>
<feature type="compositionally biased region" description="Basic and acidic residues" evidence="12">
    <location>
        <begin position="495"/>
        <end position="518"/>
    </location>
</feature>
<dbReference type="PANTHER" id="PTHR45636:SF50">
    <property type="entry name" value="EYEGONE, ISOFORM A-RELATED"/>
    <property type="match status" value="1"/>
</dbReference>
<dbReference type="InterPro" id="IPR009057">
    <property type="entry name" value="Homeodomain-like_sf"/>
</dbReference>
<comment type="subcellular location">
    <subcellularLocation>
        <location evidence="1 10 11">Nucleus</location>
    </subcellularLocation>
</comment>
<gene>
    <name evidence="15" type="ORF">RUM44_006890</name>
</gene>
<evidence type="ECO:0000256" key="12">
    <source>
        <dbReference type="SAM" id="MobiDB-lite"/>
    </source>
</evidence>
<dbReference type="InterPro" id="IPR043565">
    <property type="entry name" value="PAX_fam"/>
</dbReference>
<organism evidence="15 16">
    <name type="scientific">Polyplax serrata</name>
    <name type="common">Common mouse louse</name>
    <dbReference type="NCBI Taxonomy" id="468196"/>
    <lineage>
        <taxon>Eukaryota</taxon>
        <taxon>Metazoa</taxon>
        <taxon>Ecdysozoa</taxon>
        <taxon>Arthropoda</taxon>
        <taxon>Hexapoda</taxon>
        <taxon>Insecta</taxon>
        <taxon>Pterygota</taxon>
        <taxon>Neoptera</taxon>
        <taxon>Paraneoptera</taxon>
        <taxon>Psocodea</taxon>
        <taxon>Troctomorpha</taxon>
        <taxon>Phthiraptera</taxon>
        <taxon>Anoplura</taxon>
        <taxon>Polyplacidae</taxon>
        <taxon>Polyplax</taxon>
    </lineage>
</organism>
<evidence type="ECO:0000313" key="15">
    <source>
        <dbReference type="EMBL" id="KAK6620488.1"/>
    </source>
</evidence>
<dbReference type="InterPro" id="IPR036388">
    <property type="entry name" value="WH-like_DNA-bd_sf"/>
</dbReference>
<evidence type="ECO:0000256" key="6">
    <source>
        <dbReference type="ARBA" id="ARBA00023125"/>
    </source>
</evidence>
<dbReference type="PROSITE" id="PS00027">
    <property type="entry name" value="HOMEOBOX_1"/>
    <property type="match status" value="1"/>
</dbReference>
<comment type="similarity">
    <text evidence="2">Belongs to the paired homeobox family.</text>
</comment>
<sequence>MFAFVLCVNGAAGTVLRYDRKPVESLEIINPGTLRPPGLIGGSKPKVATPAVVSKIEQYKRENPTIFAWEIRERLISEGMDQSEGEEKTSLKIVFASVNPQTMELLNIQASFSNSKSSTIKIGSGRVSNVETNLTISCVCTNATAPSVSSINRILRNRAAERAAAEFARAAGYGLYHPHPYATAFPWHPGTAHLWSPGNVAAGPLSGVGTQHGAMGNPQTSSSPGGVLGVSGSDVIIPRLMGNVPVALGACVPHELVRSLKSVVSLSDVEKDETSSLDENDQPKFRRNRTTFSPDQLEELEKEFEKSHYPCVSTRERLASKTSLSEARVQVWFSNRRAKWRRHQRMRILKRSSSPSVTGSGRPSPGRGSPAGPDTCPTSPRLLMGGKNSAFKVLHPYPKDSDAKSDYLQKYGSGETLKNLQDASSSFFHNPDAFKNYFHGDDRYKYGSLSEGHIRRHSVEQQNGTGDGAVEGSGNGGSIADSEEEINVNDESDEEKEREYIAMLKRERQRMEMEKESGRQQPLELTTRDKQKV</sequence>
<dbReference type="Proteomes" id="UP001359485">
    <property type="component" value="Unassembled WGS sequence"/>
</dbReference>
<feature type="domain" description="Paired" evidence="14">
    <location>
        <begin position="1"/>
        <end position="158"/>
    </location>
</feature>
<evidence type="ECO:0000256" key="4">
    <source>
        <dbReference type="ARBA" id="ARBA00022724"/>
    </source>
</evidence>
<accession>A0ABR1AJC4</accession>
<feature type="region of interest" description="Disordered" evidence="12">
    <location>
        <begin position="460"/>
        <end position="533"/>
    </location>
</feature>
<evidence type="ECO:0000256" key="3">
    <source>
        <dbReference type="ARBA" id="ARBA00022473"/>
    </source>
</evidence>
<evidence type="ECO:0000259" key="13">
    <source>
        <dbReference type="PROSITE" id="PS50071"/>
    </source>
</evidence>
<evidence type="ECO:0000256" key="8">
    <source>
        <dbReference type="ARBA" id="ARBA00023163"/>
    </source>
</evidence>
<dbReference type="Gene3D" id="1.10.10.60">
    <property type="entry name" value="Homeodomain-like"/>
    <property type="match status" value="1"/>
</dbReference>
<dbReference type="PANTHER" id="PTHR45636">
    <property type="entry name" value="PAIRED BOX PROTEIN PAX-6-RELATED-RELATED"/>
    <property type="match status" value="1"/>
</dbReference>
<keyword evidence="9 10" id="KW-0539">Nucleus</keyword>
<dbReference type="InterPro" id="IPR001523">
    <property type="entry name" value="Paired_dom"/>
</dbReference>
<keyword evidence="5" id="KW-0805">Transcription regulation</keyword>
<feature type="region of interest" description="Disordered" evidence="12">
    <location>
        <begin position="344"/>
        <end position="383"/>
    </location>
</feature>
<protein>
    <submittedName>
        <fullName evidence="15">Uncharacterized protein</fullName>
    </submittedName>
</protein>
<evidence type="ECO:0000259" key="14">
    <source>
        <dbReference type="PROSITE" id="PS51057"/>
    </source>
</evidence>
<feature type="compositionally biased region" description="Gly residues" evidence="12">
    <location>
        <begin position="465"/>
        <end position="477"/>
    </location>
</feature>
<dbReference type="Pfam" id="PF00292">
    <property type="entry name" value="PAX"/>
    <property type="match status" value="1"/>
</dbReference>
<dbReference type="CDD" id="cd00086">
    <property type="entry name" value="homeodomain"/>
    <property type="match status" value="1"/>
</dbReference>
<evidence type="ECO:0000256" key="5">
    <source>
        <dbReference type="ARBA" id="ARBA00023015"/>
    </source>
</evidence>
<feature type="DNA-binding region" description="Homeobox" evidence="10">
    <location>
        <begin position="285"/>
        <end position="344"/>
    </location>
</feature>
<proteinExistence type="inferred from homology"/>
<dbReference type="PROSITE" id="PS50071">
    <property type="entry name" value="HOMEOBOX_2"/>
    <property type="match status" value="1"/>
</dbReference>
<keyword evidence="6 10" id="KW-0238">DNA-binding</keyword>
<keyword evidence="16" id="KW-1185">Reference proteome</keyword>
<evidence type="ECO:0000256" key="9">
    <source>
        <dbReference type="ARBA" id="ARBA00023242"/>
    </source>
</evidence>
<keyword evidence="8" id="KW-0804">Transcription</keyword>
<comment type="caution">
    <text evidence="15">The sequence shown here is derived from an EMBL/GenBank/DDBJ whole genome shotgun (WGS) entry which is preliminary data.</text>
</comment>
<dbReference type="SMART" id="SM00351">
    <property type="entry name" value="PAX"/>
    <property type="match status" value="1"/>
</dbReference>
<feature type="region of interest" description="Disordered" evidence="12">
    <location>
        <begin position="268"/>
        <end position="289"/>
    </location>
</feature>
<dbReference type="PROSITE" id="PS51057">
    <property type="entry name" value="PAIRED_2"/>
    <property type="match status" value="1"/>
</dbReference>
<evidence type="ECO:0000256" key="7">
    <source>
        <dbReference type="ARBA" id="ARBA00023155"/>
    </source>
</evidence>
<keyword evidence="4" id="KW-0563">Paired box</keyword>
<feature type="compositionally biased region" description="Low complexity" evidence="12">
    <location>
        <begin position="351"/>
        <end position="373"/>
    </location>
</feature>
<dbReference type="SMART" id="SM00389">
    <property type="entry name" value="HOX"/>
    <property type="match status" value="1"/>
</dbReference>
<evidence type="ECO:0000256" key="1">
    <source>
        <dbReference type="ARBA" id="ARBA00004123"/>
    </source>
</evidence>
<dbReference type="InterPro" id="IPR001356">
    <property type="entry name" value="HD"/>
</dbReference>
<keyword evidence="3" id="KW-0217">Developmental protein</keyword>
<evidence type="ECO:0000256" key="11">
    <source>
        <dbReference type="RuleBase" id="RU000682"/>
    </source>
</evidence>
<dbReference type="SUPFAM" id="SSF46689">
    <property type="entry name" value="Homeodomain-like"/>
    <property type="match status" value="2"/>
</dbReference>
<evidence type="ECO:0000256" key="10">
    <source>
        <dbReference type="PROSITE-ProRule" id="PRU00108"/>
    </source>
</evidence>
<evidence type="ECO:0000256" key="2">
    <source>
        <dbReference type="ARBA" id="ARBA00005733"/>
    </source>
</evidence>
<evidence type="ECO:0000313" key="16">
    <source>
        <dbReference type="Proteomes" id="UP001359485"/>
    </source>
</evidence>
<dbReference type="EMBL" id="JAWJWF010000048">
    <property type="protein sequence ID" value="KAK6620488.1"/>
    <property type="molecule type" value="Genomic_DNA"/>
</dbReference>
<name>A0ABR1AJC4_POLSC</name>